<feature type="transmembrane region" description="Helical" evidence="1">
    <location>
        <begin position="21"/>
        <end position="41"/>
    </location>
</feature>
<keyword evidence="1" id="KW-1133">Transmembrane helix</keyword>
<keyword evidence="1" id="KW-0472">Membrane</keyword>
<gene>
    <name evidence="2" type="ORF">BDQ12DRAFT_75245</name>
</gene>
<keyword evidence="3" id="KW-1185">Reference proteome</keyword>
<evidence type="ECO:0000256" key="1">
    <source>
        <dbReference type="SAM" id="Phobius"/>
    </source>
</evidence>
<evidence type="ECO:0000313" key="2">
    <source>
        <dbReference type="EMBL" id="TFK39258.1"/>
    </source>
</evidence>
<organism evidence="2 3">
    <name type="scientific">Crucibulum laeve</name>
    <dbReference type="NCBI Taxonomy" id="68775"/>
    <lineage>
        <taxon>Eukaryota</taxon>
        <taxon>Fungi</taxon>
        <taxon>Dikarya</taxon>
        <taxon>Basidiomycota</taxon>
        <taxon>Agaricomycotina</taxon>
        <taxon>Agaricomycetes</taxon>
        <taxon>Agaricomycetidae</taxon>
        <taxon>Agaricales</taxon>
        <taxon>Agaricineae</taxon>
        <taxon>Nidulariaceae</taxon>
        <taxon>Crucibulum</taxon>
    </lineage>
</organism>
<protein>
    <submittedName>
        <fullName evidence="2">Uncharacterized protein</fullName>
    </submittedName>
</protein>
<dbReference type="EMBL" id="ML213600">
    <property type="protein sequence ID" value="TFK39258.1"/>
    <property type="molecule type" value="Genomic_DNA"/>
</dbReference>
<dbReference type="Proteomes" id="UP000308652">
    <property type="component" value="Unassembled WGS sequence"/>
</dbReference>
<name>A0A5C3M5Y3_9AGAR</name>
<sequence length="114" mass="12378">MDARVNAGSSIATHPILEANLTVWLLVLCVPVALTVVVVLVRPAVHLGVCPAGYKVRGAMDASDLSFPCTKLYCACSLCIYLHPWSSNFATFHHLAISSETQCRIECTSRPITY</sequence>
<keyword evidence="1" id="KW-0812">Transmembrane</keyword>
<accession>A0A5C3M5Y3</accession>
<reference evidence="2 3" key="1">
    <citation type="journal article" date="2019" name="Nat. Ecol. Evol.">
        <title>Megaphylogeny resolves global patterns of mushroom evolution.</title>
        <authorList>
            <person name="Varga T."/>
            <person name="Krizsan K."/>
            <person name="Foldi C."/>
            <person name="Dima B."/>
            <person name="Sanchez-Garcia M."/>
            <person name="Sanchez-Ramirez S."/>
            <person name="Szollosi G.J."/>
            <person name="Szarkandi J.G."/>
            <person name="Papp V."/>
            <person name="Albert L."/>
            <person name="Andreopoulos W."/>
            <person name="Angelini C."/>
            <person name="Antonin V."/>
            <person name="Barry K.W."/>
            <person name="Bougher N.L."/>
            <person name="Buchanan P."/>
            <person name="Buyck B."/>
            <person name="Bense V."/>
            <person name="Catcheside P."/>
            <person name="Chovatia M."/>
            <person name="Cooper J."/>
            <person name="Damon W."/>
            <person name="Desjardin D."/>
            <person name="Finy P."/>
            <person name="Geml J."/>
            <person name="Haridas S."/>
            <person name="Hughes K."/>
            <person name="Justo A."/>
            <person name="Karasinski D."/>
            <person name="Kautmanova I."/>
            <person name="Kiss B."/>
            <person name="Kocsube S."/>
            <person name="Kotiranta H."/>
            <person name="LaButti K.M."/>
            <person name="Lechner B.E."/>
            <person name="Liimatainen K."/>
            <person name="Lipzen A."/>
            <person name="Lukacs Z."/>
            <person name="Mihaltcheva S."/>
            <person name="Morgado L.N."/>
            <person name="Niskanen T."/>
            <person name="Noordeloos M.E."/>
            <person name="Ohm R.A."/>
            <person name="Ortiz-Santana B."/>
            <person name="Ovrebo C."/>
            <person name="Racz N."/>
            <person name="Riley R."/>
            <person name="Savchenko A."/>
            <person name="Shiryaev A."/>
            <person name="Soop K."/>
            <person name="Spirin V."/>
            <person name="Szebenyi C."/>
            <person name="Tomsovsky M."/>
            <person name="Tulloss R.E."/>
            <person name="Uehling J."/>
            <person name="Grigoriev I.V."/>
            <person name="Vagvolgyi C."/>
            <person name="Papp T."/>
            <person name="Martin F.M."/>
            <person name="Miettinen O."/>
            <person name="Hibbett D.S."/>
            <person name="Nagy L.G."/>
        </authorList>
    </citation>
    <scope>NUCLEOTIDE SEQUENCE [LARGE SCALE GENOMIC DNA]</scope>
    <source>
        <strain evidence="2 3">CBS 166.37</strain>
    </source>
</reference>
<evidence type="ECO:0000313" key="3">
    <source>
        <dbReference type="Proteomes" id="UP000308652"/>
    </source>
</evidence>
<proteinExistence type="predicted"/>
<dbReference type="AlphaFoldDB" id="A0A5C3M5Y3"/>